<gene>
    <name evidence="1" type="ORF">PoB_005409800</name>
</gene>
<protein>
    <submittedName>
        <fullName evidence="1">Uncharacterized protein</fullName>
    </submittedName>
</protein>
<accession>A0AAV4C6V1</accession>
<sequence length="84" mass="9882">MMLSSDNAYDQHEDFFTRRATRFLQRFIPVSDFIGTFRDNNSFEDAEETKYKQWTFDFKQCHGISMAAFCAESSEDGDKLSDQK</sequence>
<evidence type="ECO:0000313" key="2">
    <source>
        <dbReference type="Proteomes" id="UP000735302"/>
    </source>
</evidence>
<name>A0AAV4C6V1_9GAST</name>
<comment type="caution">
    <text evidence="1">The sequence shown here is derived from an EMBL/GenBank/DDBJ whole genome shotgun (WGS) entry which is preliminary data.</text>
</comment>
<evidence type="ECO:0000313" key="1">
    <source>
        <dbReference type="EMBL" id="GFO27593.1"/>
    </source>
</evidence>
<proteinExistence type="predicted"/>
<organism evidence="1 2">
    <name type="scientific">Plakobranchus ocellatus</name>
    <dbReference type="NCBI Taxonomy" id="259542"/>
    <lineage>
        <taxon>Eukaryota</taxon>
        <taxon>Metazoa</taxon>
        <taxon>Spiralia</taxon>
        <taxon>Lophotrochozoa</taxon>
        <taxon>Mollusca</taxon>
        <taxon>Gastropoda</taxon>
        <taxon>Heterobranchia</taxon>
        <taxon>Euthyneura</taxon>
        <taxon>Panpulmonata</taxon>
        <taxon>Sacoglossa</taxon>
        <taxon>Placobranchoidea</taxon>
        <taxon>Plakobranchidae</taxon>
        <taxon>Plakobranchus</taxon>
    </lineage>
</organism>
<keyword evidence="2" id="KW-1185">Reference proteome</keyword>
<dbReference type="EMBL" id="BLXT01005934">
    <property type="protein sequence ID" value="GFO27593.1"/>
    <property type="molecule type" value="Genomic_DNA"/>
</dbReference>
<dbReference type="AlphaFoldDB" id="A0AAV4C6V1"/>
<dbReference type="Proteomes" id="UP000735302">
    <property type="component" value="Unassembled WGS sequence"/>
</dbReference>
<reference evidence="1 2" key="1">
    <citation type="journal article" date="2021" name="Elife">
        <title>Chloroplast acquisition without the gene transfer in kleptoplastic sea slugs, Plakobranchus ocellatus.</title>
        <authorList>
            <person name="Maeda T."/>
            <person name="Takahashi S."/>
            <person name="Yoshida T."/>
            <person name="Shimamura S."/>
            <person name="Takaki Y."/>
            <person name="Nagai Y."/>
            <person name="Toyoda A."/>
            <person name="Suzuki Y."/>
            <person name="Arimoto A."/>
            <person name="Ishii H."/>
            <person name="Satoh N."/>
            <person name="Nishiyama T."/>
            <person name="Hasebe M."/>
            <person name="Maruyama T."/>
            <person name="Minagawa J."/>
            <person name="Obokata J."/>
            <person name="Shigenobu S."/>
        </authorList>
    </citation>
    <scope>NUCLEOTIDE SEQUENCE [LARGE SCALE GENOMIC DNA]</scope>
</reference>